<dbReference type="InterPro" id="IPR041127">
    <property type="entry name" value="PET_hydrolase/cutinase-like"/>
</dbReference>
<proteinExistence type="predicted"/>
<feature type="chain" id="PRO_5030071645" description="PET hydrolase/cutinase-like domain-containing protein" evidence="1">
    <location>
        <begin position="22"/>
        <end position="622"/>
    </location>
</feature>
<dbReference type="CDD" id="cd11294">
    <property type="entry name" value="E_set_Esterase_like_N"/>
    <property type="match status" value="1"/>
</dbReference>
<dbReference type="InterPro" id="IPR029058">
    <property type="entry name" value="AB_hydrolase_fold"/>
</dbReference>
<evidence type="ECO:0000256" key="1">
    <source>
        <dbReference type="SAM" id="SignalP"/>
    </source>
</evidence>
<feature type="signal peptide" evidence="1">
    <location>
        <begin position="1"/>
        <end position="21"/>
    </location>
</feature>
<reference evidence="3 4" key="1">
    <citation type="submission" date="2018-08" db="EMBL/GenBank/DDBJ databases">
        <title>A genome reference for cultivated species of the human gut microbiota.</title>
        <authorList>
            <person name="Zou Y."/>
            <person name="Xue W."/>
            <person name="Luo G."/>
        </authorList>
    </citation>
    <scope>NUCLEOTIDE SEQUENCE [LARGE SCALE GENOMIC DNA]</scope>
    <source>
        <strain evidence="3 4">TF05-18</strain>
    </source>
</reference>
<accession>A0A396AV35</accession>
<dbReference type="Pfam" id="PF00756">
    <property type="entry name" value="Esterase"/>
    <property type="match status" value="1"/>
</dbReference>
<protein>
    <recommendedName>
        <fullName evidence="2">PET hydrolase/cutinase-like domain-containing protein</fullName>
    </recommendedName>
</protein>
<dbReference type="InterPro" id="IPR050583">
    <property type="entry name" value="Mycobacterial_A85_antigen"/>
</dbReference>
<evidence type="ECO:0000259" key="2">
    <source>
        <dbReference type="Pfam" id="PF12740"/>
    </source>
</evidence>
<dbReference type="RefSeq" id="WP_016271711.1">
    <property type="nucleotide sequence ID" value="NZ_JACBPU010000012.1"/>
</dbReference>
<dbReference type="Gene3D" id="3.40.50.1820">
    <property type="entry name" value="alpha/beta hydrolase"/>
    <property type="match status" value="2"/>
</dbReference>
<sequence>MNKKKLIVWLCILCCCATLSAQYGTLTSPIVSDDGSVTFRYYAPYAKSVLVNGQFMVGDIPLIKDNKGVWSVTVKPEKADIYPYNFIVDGTRLNDPGNKLLSPTDAFKSSLLEMPDPDALYTINPVPHGKVHYCTYRSHVLQQYRTVVIYTPAEYDLSAGKKYPVFYLVSGTTDSEESWYKTGRANTILDNLIARGQAEPMIVVMPYGYMNGGTPRPHTLEAGEMYNTFARELTECVIPYVEQNFRTINDRDHRAIAGFSRGGGQSMFTALKHADRIGWMGSYSAYLTPQVMEKYFPNLKEKANSLNMLWFCVGKDDILYKEVISNTKYFNEKGIHYEIDDREGAHTWMHARYCLAETYKKLFKDKKESEKYPGIMIDASTLPGFSIFYPTNLKETVAKQGRLPVYIHGNGACTHYSGDYQPMFIEMVKNGYVVISVGAVDGDITVSDMDDNLLDAVDWVCRQSSTSGSEFYQMIDRFKIAVGGHSCGGAQAISVSYDPRVSTTMVLNAGMGNIEMAHANANSLKQYHKPVIYLIGGPEDIAYSNANIDFESINHVPVVSVNFPVGHAGTYKQPEGGVLGKVALMWLDWQLKGKKEASRFFLDAGWRKKNFPECDFKSKGLK</sequence>
<keyword evidence="1" id="KW-0732">Signal</keyword>
<organism evidence="3 4">
    <name type="scientific">Phocaeicola vulgatus</name>
    <name type="common">Bacteroides vulgatus</name>
    <dbReference type="NCBI Taxonomy" id="821"/>
    <lineage>
        <taxon>Bacteria</taxon>
        <taxon>Pseudomonadati</taxon>
        <taxon>Bacteroidota</taxon>
        <taxon>Bacteroidia</taxon>
        <taxon>Bacteroidales</taxon>
        <taxon>Bacteroidaceae</taxon>
        <taxon>Phocaeicola</taxon>
    </lineage>
</organism>
<dbReference type="EMBL" id="QSSN01000003">
    <property type="protein sequence ID" value="RGL88141.1"/>
    <property type="molecule type" value="Genomic_DNA"/>
</dbReference>
<dbReference type="InterPro" id="IPR013783">
    <property type="entry name" value="Ig-like_fold"/>
</dbReference>
<dbReference type="Proteomes" id="UP000261278">
    <property type="component" value="Unassembled WGS sequence"/>
</dbReference>
<dbReference type="AlphaFoldDB" id="A0A396AV35"/>
<name>A0A396AV35_PHOVU</name>
<dbReference type="PANTHER" id="PTHR48098:SF1">
    <property type="entry name" value="DIACYLGLYCEROL ACYLTRANSFERASE_MYCOLYLTRANSFERASE AG85A"/>
    <property type="match status" value="1"/>
</dbReference>
<feature type="domain" description="PET hydrolase/cutinase-like" evidence="2">
    <location>
        <begin position="380"/>
        <end position="495"/>
    </location>
</feature>
<dbReference type="PANTHER" id="PTHR48098">
    <property type="entry name" value="ENTEROCHELIN ESTERASE-RELATED"/>
    <property type="match status" value="1"/>
</dbReference>
<gene>
    <name evidence="3" type="ORF">DXC44_04080</name>
</gene>
<comment type="caution">
    <text evidence="3">The sequence shown here is derived from an EMBL/GenBank/DDBJ whole genome shotgun (WGS) entry which is preliminary data.</text>
</comment>
<evidence type="ECO:0000313" key="4">
    <source>
        <dbReference type="Proteomes" id="UP000261278"/>
    </source>
</evidence>
<dbReference type="InterPro" id="IPR014756">
    <property type="entry name" value="Ig_E-set"/>
</dbReference>
<dbReference type="InterPro" id="IPR000801">
    <property type="entry name" value="Esterase-like"/>
</dbReference>
<dbReference type="GO" id="GO:0016747">
    <property type="term" value="F:acyltransferase activity, transferring groups other than amino-acyl groups"/>
    <property type="evidence" value="ECO:0007669"/>
    <property type="project" value="TreeGrafter"/>
</dbReference>
<dbReference type="Pfam" id="PF12740">
    <property type="entry name" value="PETase"/>
    <property type="match status" value="1"/>
</dbReference>
<dbReference type="Gene3D" id="2.60.40.10">
    <property type="entry name" value="Immunoglobulins"/>
    <property type="match status" value="1"/>
</dbReference>
<dbReference type="SUPFAM" id="SSF81296">
    <property type="entry name" value="E set domains"/>
    <property type="match status" value="1"/>
</dbReference>
<dbReference type="SUPFAM" id="SSF53474">
    <property type="entry name" value="alpha/beta-Hydrolases"/>
    <property type="match status" value="2"/>
</dbReference>
<evidence type="ECO:0000313" key="3">
    <source>
        <dbReference type="EMBL" id="RGL88141.1"/>
    </source>
</evidence>